<dbReference type="GO" id="GO:0005975">
    <property type="term" value="P:carbohydrate metabolic process"/>
    <property type="evidence" value="ECO:0007669"/>
    <property type="project" value="InterPro"/>
</dbReference>
<dbReference type="SUPFAM" id="SSF57180">
    <property type="entry name" value="Cellulose-binding domain"/>
    <property type="match status" value="1"/>
</dbReference>
<proteinExistence type="predicted"/>
<sequence>MKRHDSQLMSQRIKRYANTSFLELQEINRSPIHGYEDISLQSLEETTERIIAFVPGLMDNVAKAKLNCNRDSTILTLDESAAIYLYTMPIPLYSTLNKALRAENREELKPCASPGINNRADNIQQSSFSDHIMRRHEEINNDTTKSLINSIGMHFKYHKIELWVQCDGIEFTVRRVCVYQTTCYARDILYWQCRPDGNCPKDWICAQKSSSTNSSVSLETLKEILTARASKMNQPLNWMQSIVAMAKLLGLDSREHRLAQLAIKFDFKGDMSDVYHMHLWLLKKLMEILAQNGGYLPSEFYES</sequence>
<dbReference type="InterPro" id="IPR022016">
    <property type="entry name" value="DUF3597"/>
</dbReference>
<evidence type="ECO:0000313" key="3">
    <source>
        <dbReference type="Proteomes" id="UP000663842"/>
    </source>
</evidence>
<dbReference type="AlphaFoldDB" id="A0A819QI49"/>
<evidence type="ECO:0000259" key="1">
    <source>
        <dbReference type="Pfam" id="PF12200"/>
    </source>
</evidence>
<reference evidence="2" key="1">
    <citation type="submission" date="2021-02" db="EMBL/GenBank/DDBJ databases">
        <authorList>
            <person name="Nowell W R."/>
        </authorList>
    </citation>
    <scope>NUCLEOTIDE SEQUENCE</scope>
</reference>
<dbReference type="InterPro" id="IPR035971">
    <property type="entry name" value="CBD_sf"/>
</dbReference>
<accession>A0A819QI49</accession>
<comment type="caution">
    <text evidence="2">The sequence shown here is derived from an EMBL/GenBank/DDBJ whole genome shotgun (WGS) entry which is preliminary data.</text>
</comment>
<dbReference type="EMBL" id="CAJOBF010002363">
    <property type="protein sequence ID" value="CAF4028943.1"/>
    <property type="molecule type" value="Genomic_DNA"/>
</dbReference>
<name>A0A819QI49_9BILA</name>
<dbReference type="Proteomes" id="UP000663842">
    <property type="component" value="Unassembled WGS sequence"/>
</dbReference>
<feature type="domain" description="DUF3597" evidence="1">
    <location>
        <begin position="218"/>
        <end position="297"/>
    </location>
</feature>
<dbReference type="SUPFAM" id="SSF158634">
    <property type="entry name" value="RPA2825-like"/>
    <property type="match status" value="1"/>
</dbReference>
<gene>
    <name evidence="2" type="ORF">UXM345_LOCUS17871</name>
</gene>
<protein>
    <recommendedName>
        <fullName evidence="1">DUF3597 domain-containing protein</fullName>
    </recommendedName>
</protein>
<evidence type="ECO:0000313" key="2">
    <source>
        <dbReference type="EMBL" id="CAF4028943.1"/>
    </source>
</evidence>
<dbReference type="GO" id="GO:0005576">
    <property type="term" value="C:extracellular region"/>
    <property type="evidence" value="ECO:0007669"/>
    <property type="project" value="InterPro"/>
</dbReference>
<dbReference type="Pfam" id="PF12200">
    <property type="entry name" value="DUF3597"/>
    <property type="match status" value="1"/>
</dbReference>
<organism evidence="2 3">
    <name type="scientific">Rotaria magnacalcarata</name>
    <dbReference type="NCBI Taxonomy" id="392030"/>
    <lineage>
        <taxon>Eukaryota</taxon>
        <taxon>Metazoa</taxon>
        <taxon>Spiralia</taxon>
        <taxon>Gnathifera</taxon>
        <taxon>Rotifera</taxon>
        <taxon>Eurotatoria</taxon>
        <taxon>Bdelloidea</taxon>
        <taxon>Philodinida</taxon>
        <taxon>Philodinidae</taxon>
        <taxon>Rotaria</taxon>
    </lineage>
</organism>
<dbReference type="GO" id="GO:0030248">
    <property type="term" value="F:cellulose binding"/>
    <property type="evidence" value="ECO:0007669"/>
    <property type="project" value="InterPro"/>
</dbReference>